<proteinExistence type="predicted"/>
<sequence>MIAIRMSWSKTLTNNHAMRKSFSISTFGLAEHGPRICCQRAGGKNRLNDVPWQRRTVSQGFNPSSFPTLQAMATIPLTT</sequence>
<gene>
    <name evidence="1" type="ORF">NEUTE1DRAFT_117027</name>
</gene>
<organism evidence="1 2">
    <name type="scientific">Neurospora tetrasperma (strain FGSC 2508 / ATCC MYA-4615 / P0657)</name>
    <dbReference type="NCBI Taxonomy" id="510951"/>
    <lineage>
        <taxon>Eukaryota</taxon>
        <taxon>Fungi</taxon>
        <taxon>Dikarya</taxon>
        <taxon>Ascomycota</taxon>
        <taxon>Pezizomycotina</taxon>
        <taxon>Sordariomycetes</taxon>
        <taxon>Sordariomycetidae</taxon>
        <taxon>Sordariales</taxon>
        <taxon>Sordariaceae</taxon>
        <taxon>Neurospora</taxon>
    </lineage>
</organism>
<dbReference type="GeneID" id="20823185"/>
<dbReference type="EMBL" id="GL891304">
    <property type="protein sequence ID" value="EGO58022.1"/>
    <property type="molecule type" value="Genomic_DNA"/>
</dbReference>
<evidence type="ECO:0000313" key="1">
    <source>
        <dbReference type="EMBL" id="EGO58022.1"/>
    </source>
</evidence>
<protein>
    <submittedName>
        <fullName evidence="1">Uncharacterized protein</fullName>
    </submittedName>
</protein>
<accession>F8MMZ8</accession>
<evidence type="ECO:0000313" key="2">
    <source>
        <dbReference type="Proteomes" id="UP000008065"/>
    </source>
</evidence>
<dbReference type="VEuPathDB" id="FungiDB:NEUTE1DRAFT_117027"/>
<name>F8MMZ8_NEUT8</name>
<dbReference type="KEGG" id="nte:NEUTE1DRAFT117027"/>
<dbReference type="AlphaFoldDB" id="F8MMZ8"/>
<dbReference type="Proteomes" id="UP000008065">
    <property type="component" value="Unassembled WGS sequence"/>
</dbReference>
<keyword evidence="2" id="KW-1185">Reference proteome</keyword>
<dbReference type="HOGENOM" id="CLU_2606607_0_0_1"/>
<dbReference type="RefSeq" id="XP_009851091.1">
    <property type="nucleotide sequence ID" value="XM_009852789.1"/>
</dbReference>
<reference evidence="2" key="1">
    <citation type="journal article" date="2011" name="Genetics">
        <title>Massive changes in genome architecture accompany the transition to self-fertility in the filamentous fungus Neurospora tetrasperma.</title>
        <authorList>
            <person name="Ellison C.E."/>
            <person name="Stajich J.E."/>
            <person name="Jacobson D.J."/>
            <person name="Natvig D.O."/>
            <person name="Lapidus A."/>
            <person name="Foster B."/>
            <person name="Aerts A."/>
            <person name="Riley R."/>
            <person name="Lindquist E.A."/>
            <person name="Grigoriev I.V."/>
            <person name="Taylor J.W."/>
        </authorList>
    </citation>
    <scope>NUCLEOTIDE SEQUENCE [LARGE SCALE GENOMIC DNA]</scope>
    <source>
        <strain evidence="2">FGSC 2508 / P0657</strain>
    </source>
</reference>